<proteinExistence type="predicted"/>
<dbReference type="InterPro" id="IPR025298">
    <property type="entry name" value="DUF4094"/>
</dbReference>
<reference evidence="2 3" key="1">
    <citation type="submission" date="2019-08" db="EMBL/GenBank/DDBJ databases">
        <title>Draft genome sequences of two oriental melons (Cucumis melo L. var makuwa).</title>
        <authorList>
            <person name="Kwon S.-Y."/>
        </authorList>
    </citation>
    <scope>NUCLEOTIDE SEQUENCE [LARGE SCALE GENOMIC DNA]</scope>
    <source>
        <strain evidence="3">cv. SW 3</strain>
        <tissue evidence="2">Leaf</tissue>
    </source>
</reference>
<feature type="domain" description="DUF4094" evidence="1">
    <location>
        <begin position="150"/>
        <end position="196"/>
    </location>
</feature>
<organism evidence="2 3">
    <name type="scientific">Cucumis melo var. makuwa</name>
    <name type="common">Oriental melon</name>
    <dbReference type="NCBI Taxonomy" id="1194695"/>
    <lineage>
        <taxon>Eukaryota</taxon>
        <taxon>Viridiplantae</taxon>
        <taxon>Streptophyta</taxon>
        <taxon>Embryophyta</taxon>
        <taxon>Tracheophyta</taxon>
        <taxon>Spermatophyta</taxon>
        <taxon>Magnoliopsida</taxon>
        <taxon>eudicotyledons</taxon>
        <taxon>Gunneridae</taxon>
        <taxon>Pentapetalae</taxon>
        <taxon>rosids</taxon>
        <taxon>fabids</taxon>
        <taxon>Cucurbitales</taxon>
        <taxon>Cucurbitaceae</taxon>
        <taxon>Benincaseae</taxon>
        <taxon>Cucumis</taxon>
    </lineage>
</organism>
<dbReference type="EMBL" id="SSTE01000903">
    <property type="protein sequence ID" value="KAA0066383.1"/>
    <property type="molecule type" value="Genomic_DNA"/>
</dbReference>
<accession>A0A5A7VE31</accession>
<evidence type="ECO:0000259" key="1">
    <source>
        <dbReference type="Pfam" id="PF13334"/>
    </source>
</evidence>
<evidence type="ECO:0000313" key="3">
    <source>
        <dbReference type="Proteomes" id="UP000321393"/>
    </source>
</evidence>
<protein>
    <recommendedName>
        <fullName evidence="1">DUF4094 domain-containing protein</fullName>
    </recommendedName>
</protein>
<dbReference type="Pfam" id="PF13334">
    <property type="entry name" value="DUF4094"/>
    <property type="match status" value="1"/>
</dbReference>
<dbReference type="AlphaFoldDB" id="A0A5A7VE31"/>
<dbReference type="Proteomes" id="UP000321393">
    <property type="component" value="Unassembled WGS sequence"/>
</dbReference>
<comment type="caution">
    <text evidence="2">The sequence shown here is derived from an EMBL/GenBank/DDBJ whole genome shotgun (WGS) entry which is preliminary data.</text>
</comment>
<sequence length="397" mass="45699">MRRGIILKFLDIFKTSNACRSSAHVVRRRSVLYATPLDVAPLDTALLDTAPLDTAFYAAPDPLSFYCPRLMFTSSTMHRIIGSRLKSLKLYFASGKRKEFLAKARNLLLKCDFSVLKELTIKAWTIFKKRHFVEMGRFSLPWQLLFGDVLHKQLDEKEVKRVSKDIFREVSKTHNALQILDKTILNFEMELAATKAAQEFIQSGKKRLYSSSLNPLSCLGNWWDILNLFWNTSGLMLNVTKILLIGFNMTAAAATYALTLENTHLQSKILQSESTLETNLALEKIRRPLYEKHPMSKFAWTIAEDTDTMEWYNICQDALRKVNESYQGKETADIIQNKVLQAREEDEEIEFNCANYQLEIMRCLRELNVNNTIGWIGTSNIGGWSRYLGYFILPGNF</sequence>
<name>A0A5A7VE31_CUCMM</name>
<gene>
    <name evidence="2" type="ORF">E6C27_scaffold21G004570</name>
</gene>
<evidence type="ECO:0000313" key="2">
    <source>
        <dbReference type="EMBL" id="KAA0066383.1"/>
    </source>
</evidence>